<dbReference type="AlphaFoldDB" id="A0A8T0XVX4"/>
<dbReference type="Proteomes" id="UP000823388">
    <property type="component" value="Chromosome 1K"/>
</dbReference>
<organism evidence="1 2">
    <name type="scientific">Panicum virgatum</name>
    <name type="common">Blackwell switchgrass</name>
    <dbReference type="NCBI Taxonomy" id="38727"/>
    <lineage>
        <taxon>Eukaryota</taxon>
        <taxon>Viridiplantae</taxon>
        <taxon>Streptophyta</taxon>
        <taxon>Embryophyta</taxon>
        <taxon>Tracheophyta</taxon>
        <taxon>Spermatophyta</taxon>
        <taxon>Magnoliopsida</taxon>
        <taxon>Liliopsida</taxon>
        <taxon>Poales</taxon>
        <taxon>Poaceae</taxon>
        <taxon>PACMAD clade</taxon>
        <taxon>Panicoideae</taxon>
        <taxon>Panicodae</taxon>
        <taxon>Paniceae</taxon>
        <taxon>Panicinae</taxon>
        <taxon>Panicum</taxon>
        <taxon>Panicum sect. Hiantes</taxon>
    </lineage>
</organism>
<gene>
    <name evidence="1" type="ORF">PVAP13_1KG495005</name>
</gene>
<dbReference type="EMBL" id="CM029037">
    <property type="protein sequence ID" value="KAG2661273.1"/>
    <property type="molecule type" value="Genomic_DNA"/>
</dbReference>
<evidence type="ECO:0000313" key="2">
    <source>
        <dbReference type="Proteomes" id="UP000823388"/>
    </source>
</evidence>
<sequence length="84" mass="9391">MYDTQQLLEEMPPKALSQILPKPPRSSLSSCHIKLEVLGLLSYSIAKLELGKSAFSGRSSLLNIASIISMHKVLIVNLSFWHRK</sequence>
<reference evidence="1" key="1">
    <citation type="submission" date="2020-05" db="EMBL/GenBank/DDBJ databases">
        <title>WGS assembly of Panicum virgatum.</title>
        <authorList>
            <person name="Lovell J.T."/>
            <person name="Jenkins J."/>
            <person name="Shu S."/>
            <person name="Juenger T.E."/>
            <person name="Schmutz J."/>
        </authorList>
    </citation>
    <scope>NUCLEOTIDE SEQUENCE</scope>
    <source>
        <strain evidence="1">AP13</strain>
    </source>
</reference>
<proteinExistence type="predicted"/>
<evidence type="ECO:0000313" key="1">
    <source>
        <dbReference type="EMBL" id="KAG2661273.1"/>
    </source>
</evidence>
<accession>A0A8T0XVX4</accession>
<keyword evidence="2" id="KW-1185">Reference proteome</keyword>
<comment type="caution">
    <text evidence="1">The sequence shown here is derived from an EMBL/GenBank/DDBJ whole genome shotgun (WGS) entry which is preliminary data.</text>
</comment>
<protein>
    <submittedName>
        <fullName evidence="1">Uncharacterized protein</fullName>
    </submittedName>
</protein>
<name>A0A8T0XVX4_PANVG</name>